<dbReference type="SUPFAM" id="SSF53756">
    <property type="entry name" value="UDP-Glycosyltransferase/glycogen phosphorylase"/>
    <property type="match status" value="1"/>
</dbReference>
<dbReference type="KEGG" id="wfu:AXE80_11280"/>
<dbReference type="OrthoDB" id="9806653at2"/>
<dbReference type="STRING" id="1790137.AXE80_11280"/>
<dbReference type="RefSeq" id="WP_068827375.1">
    <property type="nucleotide sequence ID" value="NZ_CP014224.1"/>
</dbReference>
<name>A0A1B1Y7U1_9FLAO</name>
<proteinExistence type="predicted"/>
<keyword evidence="1" id="KW-0175">Coiled coil</keyword>
<evidence type="ECO:0000259" key="2">
    <source>
        <dbReference type="Pfam" id="PF00534"/>
    </source>
</evidence>
<feature type="coiled-coil region" evidence="1">
    <location>
        <begin position="379"/>
        <end position="406"/>
    </location>
</feature>
<accession>A0A1B1Y7U1</accession>
<dbReference type="GO" id="GO:0016757">
    <property type="term" value="F:glycosyltransferase activity"/>
    <property type="evidence" value="ECO:0007669"/>
    <property type="project" value="InterPro"/>
</dbReference>
<dbReference type="InterPro" id="IPR001296">
    <property type="entry name" value="Glyco_trans_1"/>
</dbReference>
<evidence type="ECO:0000313" key="3">
    <source>
        <dbReference type="EMBL" id="ANW96826.1"/>
    </source>
</evidence>
<organism evidence="3 4">
    <name type="scientific">Wenyingzhuangia fucanilytica</name>
    <dbReference type="NCBI Taxonomy" id="1790137"/>
    <lineage>
        <taxon>Bacteria</taxon>
        <taxon>Pseudomonadati</taxon>
        <taxon>Bacteroidota</taxon>
        <taxon>Flavobacteriia</taxon>
        <taxon>Flavobacteriales</taxon>
        <taxon>Flavobacteriaceae</taxon>
        <taxon>Wenyingzhuangia</taxon>
    </lineage>
</organism>
<dbReference type="Pfam" id="PF00534">
    <property type="entry name" value="Glycos_transf_1"/>
    <property type="match status" value="1"/>
</dbReference>
<dbReference type="AlphaFoldDB" id="A0A1B1Y7U1"/>
<reference evidence="3 4" key="1">
    <citation type="submission" date="2016-02" db="EMBL/GenBank/DDBJ databases">
        <authorList>
            <person name="Wen L."/>
            <person name="He K."/>
            <person name="Yang H."/>
        </authorList>
    </citation>
    <scope>NUCLEOTIDE SEQUENCE [LARGE SCALE GENOMIC DNA]</scope>
    <source>
        <strain evidence="3 4">CZ1127</strain>
    </source>
</reference>
<dbReference type="PANTHER" id="PTHR46656:SF3">
    <property type="entry name" value="PUTATIVE-RELATED"/>
    <property type="match status" value="1"/>
</dbReference>
<dbReference type="Proteomes" id="UP000092967">
    <property type="component" value="Chromosome"/>
</dbReference>
<gene>
    <name evidence="3" type="ORF">AXE80_11280</name>
</gene>
<keyword evidence="4" id="KW-1185">Reference proteome</keyword>
<feature type="domain" description="Glycosyl transferase family 1" evidence="2">
    <location>
        <begin position="180"/>
        <end position="290"/>
    </location>
</feature>
<dbReference type="PANTHER" id="PTHR46656">
    <property type="entry name" value="PUTATIVE-RELATED"/>
    <property type="match status" value="1"/>
</dbReference>
<sequence length="421" mass="48581">MTKEKDISINVYGYLNEFSGLSESARSNIDALLENNLKVNVHSFNYDHSTNTYRDFPNPSNNDASINLFHININFIEKFIQDIGTQPFKEKYNIAYWAWEFSEPPIEIEQYISLFDEIWVPSDFCVNAFNKIASIPVVKIPHALATPTLLKSNELEELQAHISDKFVFLTIFDSVSSIDRKNPFATINAFISSFENNNDVVLIIKTHNLDQFSDAKKMFLDIANKHTNIILINKKISKDELQNLIQNANCYVSLHRSEGFGLTMAEAMSYGKLVIATGYSGNLEYMNINNSILVPYELIASEKDYGLTKKGYIYANPDINFVSKKLLQIVTNYNQYSGLAQRGEELIRNKYSFSTIGQLMKERLVLISKNLKTSKDTEYFNLSEEILNINLENQTLERKIKKLEKNIFIKIKYWYKKKIKC</sequence>
<evidence type="ECO:0000313" key="4">
    <source>
        <dbReference type="Proteomes" id="UP000092967"/>
    </source>
</evidence>
<protein>
    <recommendedName>
        <fullName evidence="2">Glycosyl transferase family 1 domain-containing protein</fullName>
    </recommendedName>
</protein>
<evidence type="ECO:0000256" key="1">
    <source>
        <dbReference type="SAM" id="Coils"/>
    </source>
</evidence>
<dbReference type="CDD" id="cd01635">
    <property type="entry name" value="Glycosyltransferase_GTB-type"/>
    <property type="match status" value="1"/>
</dbReference>
<dbReference type="Gene3D" id="3.40.50.2000">
    <property type="entry name" value="Glycogen Phosphorylase B"/>
    <property type="match status" value="1"/>
</dbReference>
<dbReference type="EMBL" id="CP014224">
    <property type="protein sequence ID" value="ANW96826.1"/>
    <property type="molecule type" value="Genomic_DNA"/>
</dbReference>